<organism evidence="8 9">
    <name type="scientific">Gryllotalpicola koreensis</name>
    <dbReference type="NCBI Taxonomy" id="993086"/>
    <lineage>
        <taxon>Bacteria</taxon>
        <taxon>Bacillati</taxon>
        <taxon>Actinomycetota</taxon>
        <taxon>Actinomycetes</taxon>
        <taxon>Micrococcales</taxon>
        <taxon>Microbacteriaceae</taxon>
        <taxon>Gryllotalpicola</taxon>
    </lineage>
</organism>
<dbReference type="EMBL" id="BAABBW010000001">
    <property type="protein sequence ID" value="GAA4169839.1"/>
    <property type="molecule type" value="Genomic_DNA"/>
</dbReference>
<comment type="caution">
    <text evidence="8">The sequence shown here is derived from an EMBL/GenBank/DDBJ whole genome shotgun (WGS) entry which is preliminary data.</text>
</comment>
<keyword evidence="5" id="KW-0862">Zinc</keyword>
<keyword evidence="2" id="KW-0645">Protease</keyword>
<dbReference type="InterPro" id="IPR002933">
    <property type="entry name" value="Peptidase_M20"/>
</dbReference>
<dbReference type="Proteomes" id="UP001501079">
    <property type="component" value="Unassembled WGS sequence"/>
</dbReference>
<evidence type="ECO:0000256" key="4">
    <source>
        <dbReference type="ARBA" id="ARBA00022801"/>
    </source>
</evidence>
<dbReference type="InterPro" id="IPR047177">
    <property type="entry name" value="Pept_M20A"/>
</dbReference>
<dbReference type="Gene3D" id="1.10.150.900">
    <property type="match status" value="1"/>
</dbReference>
<keyword evidence="9" id="KW-1185">Reference proteome</keyword>
<dbReference type="PANTHER" id="PTHR45962">
    <property type="entry name" value="N-FATTY-ACYL-AMINO ACID SYNTHASE/HYDROLASE PM20D1"/>
    <property type="match status" value="1"/>
</dbReference>
<gene>
    <name evidence="8" type="ORF">GCM10022287_06800</name>
</gene>
<accession>A0ABP7ZTA8</accession>
<comment type="similarity">
    <text evidence="1">Belongs to the peptidase M20A family.</text>
</comment>
<evidence type="ECO:0000256" key="5">
    <source>
        <dbReference type="ARBA" id="ARBA00022833"/>
    </source>
</evidence>
<dbReference type="RefSeq" id="WP_344751865.1">
    <property type="nucleotide sequence ID" value="NZ_BAABBW010000001.1"/>
</dbReference>
<dbReference type="PANTHER" id="PTHR45962:SF1">
    <property type="entry name" value="N-FATTY-ACYL-AMINO ACID SYNTHASE_HYDROLASE PM20D1"/>
    <property type="match status" value="1"/>
</dbReference>
<dbReference type="Gene3D" id="3.30.70.360">
    <property type="match status" value="1"/>
</dbReference>
<dbReference type="PROSITE" id="PS00759">
    <property type="entry name" value="ARGE_DAPE_CPG2_2"/>
    <property type="match status" value="1"/>
</dbReference>
<keyword evidence="3" id="KW-0479">Metal-binding</keyword>
<evidence type="ECO:0000256" key="3">
    <source>
        <dbReference type="ARBA" id="ARBA00022723"/>
    </source>
</evidence>
<keyword evidence="4" id="KW-0378">Hydrolase</keyword>
<dbReference type="Gene3D" id="3.40.630.10">
    <property type="entry name" value="Zn peptidases"/>
    <property type="match status" value="1"/>
</dbReference>
<evidence type="ECO:0000313" key="9">
    <source>
        <dbReference type="Proteomes" id="UP001501079"/>
    </source>
</evidence>
<dbReference type="SUPFAM" id="SSF55031">
    <property type="entry name" value="Bacterial exopeptidase dimerisation domain"/>
    <property type="match status" value="1"/>
</dbReference>
<dbReference type="InterPro" id="IPR011650">
    <property type="entry name" value="Peptidase_M20_dimer"/>
</dbReference>
<evidence type="ECO:0000259" key="7">
    <source>
        <dbReference type="Pfam" id="PF07687"/>
    </source>
</evidence>
<sequence length="476" mass="50675">MSDESETDAAAVRPGIEERLSRLIQLDTVSSTVVTDGPEAFEQLLAELYPLVHQHLKKERIGERGVVFHWDPTAEEPRSGVSKRSSADDGFETRPTGAPQPSVEPVVLMAHFDTVPAVAENWSRSPFSGLIEDGVVHGRGAVDDKGALVTVMDAVENLLAVGATPQRPVLISLGGDEETEGPSARAISEELHARGIRPWLVIDEGGAVIDAPLPGLRHQSAMVGVAEKGAVTVRLTATAPPSHAATPSRAPTATERLAKAITRLRRNPFPKRLNATARAMFASFEGVATGAGKALVTVAPRLGPVSARLLASLGGEPAAMVQTTLAVTLLDAGTAHNVIPNTATAVLNLRLAVGDTVEQVIATLKRTIKDPAVAIELIEGYPASPESRTDTPQWQAITDAVAEAYPEAVVAPYVMLQASDARHFHRFTTEATYRFAPLAMSAAERAAIHGNDEQVTVDALVRGERFYRQLLLHLPT</sequence>
<name>A0ABP7ZTA8_9MICO</name>
<evidence type="ECO:0000256" key="2">
    <source>
        <dbReference type="ARBA" id="ARBA00022670"/>
    </source>
</evidence>
<proteinExistence type="inferred from homology"/>
<evidence type="ECO:0000256" key="1">
    <source>
        <dbReference type="ARBA" id="ARBA00006247"/>
    </source>
</evidence>
<evidence type="ECO:0000256" key="6">
    <source>
        <dbReference type="SAM" id="MobiDB-lite"/>
    </source>
</evidence>
<evidence type="ECO:0000313" key="8">
    <source>
        <dbReference type="EMBL" id="GAA4169839.1"/>
    </source>
</evidence>
<dbReference type="Pfam" id="PF07687">
    <property type="entry name" value="M20_dimer"/>
    <property type="match status" value="1"/>
</dbReference>
<dbReference type="InterPro" id="IPR001261">
    <property type="entry name" value="ArgE/DapE_CS"/>
</dbReference>
<dbReference type="SUPFAM" id="SSF53187">
    <property type="entry name" value="Zn-dependent exopeptidases"/>
    <property type="match status" value="1"/>
</dbReference>
<dbReference type="InterPro" id="IPR036264">
    <property type="entry name" value="Bact_exopeptidase_dim_dom"/>
</dbReference>
<reference evidence="9" key="1">
    <citation type="journal article" date="2019" name="Int. J. Syst. Evol. Microbiol.">
        <title>The Global Catalogue of Microorganisms (GCM) 10K type strain sequencing project: providing services to taxonomists for standard genome sequencing and annotation.</title>
        <authorList>
            <consortium name="The Broad Institute Genomics Platform"/>
            <consortium name="The Broad Institute Genome Sequencing Center for Infectious Disease"/>
            <person name="Wu L."/>
            <person name="Ma J."/>
        </authorList>
    </citation>
    <scope>NUCLEOTIDE SEQUENCE [LARGE SCALE GENOMIC DNA]</scope>
    <source>
        <strain evidence="9">JCM 17591</strain>
    </source>
</reference>
<feature type="region of interest" description="Disordered" evidence="6">
    <location>
        <begin position="74"/>
        <end position="102"/>
    </location>
</feature>
<feature type="domain" description="Peptidase M20 dimerisation" evidence="7">
    <location>
        <begin position="225"/>
        <end position="373"/>
    </location>
</feature>
<dbReference type="Pfam" id="PF01546">
    <property type="entry name" value="Peptidase_M20"/>
    <property type="match status" value="1"/>
</dbReference>
<protein>
    <submittedName>
        <fullName evidence="8">M20 family peptidase</fullName>
    </submittedName>
</protein>